<protein>
    <submittedName>
        <fullName evidence="2">Uncharacterized protein</fullName>
    </submittedName>
</protein>
<proteinExistence type="predicted"/>
<organism evidence="2 3">
    <name type="scientific">Stereocaulon virgatum</name>
    <dbReference type="NCBI Taxonomy" id="373712"/>
    <lineage>
        <taxon>Eukaryota</taxon>
        <taxon>Fungi</taxon>
        <taxon>Dikarya</taxon>
        <taxon>Ascomycota</taxon>
        <taxon>Pezizomycotina</taxon>
        <taxon>Lecanoromycetes</taxon>
        <taxon>OSLEUM clade</taxon>
        <taxon>Lecanoromycetidae</taxon>
        <taxon>Lecanorales</taxon>
        <taxon>Lecanorineae</taxon>
        <taxon>Stereocaulaceae</taxon>
        <taxon>Stereocaulon</taxon>
    </lineage>
</organism>
<accession>A0ABR3ZXJ1</accession>
<sequence>MSTLVHRDVRRGLRRAKPSTQDNGEKASKPNIVAEWKSGEGTRFLVRSRFEEVEEWYKKERYETKEVALDVVEGTDALEDLHEFQQTRPDEWKEHNKNAVGK</sequence>
<evidence type="ECO:0000313" key="3">
    <source>
        <dbReference type="Proteomes" id="UP001590950"/>
    </source>
</evidence>
<name>A0ABR3ZXJ1_9LECA</name>
<feature type="region of interest" description="Disordered" evidence="1">
    <location>
        <begin position="1"/>
        <end position="31"/>
    </location>
</feature>
<dbReference type="EMBL" id="JBEFKJ010000051">
    <property type="protein sequence ID" value="KAL2036782.1"/>
    <property type="molecule type" value="Genomic_DNA"/>
</dbReference>
<evidence type="ECO:0000256" key="1">
    <source>
        <dbReference type="SAM" id="MobiDB-lite"/>
    </source>
</evidence>
<keyword evidence="3" id="KW-1185">Reference proteome</keyword>
<reference evidence="2 3" key="1">
    <citation type="submission" date="2024-09" db="EMBL/GenBank/DDBJ databases">
        <title>Rethinking Asexuality: The Enigmatic Case of Functional Sexual Genes in Lepraria (Stereocaulaceae).</title>
        <authorList>
            <person name="Doellman M."/>
            <person name="Sun Y."/>
            <person name="Barcenas-Pena A."/>
            <person name="Lumbsch H.T."/>
            <person name="Grewe F."/>
        </authorList>
    </citation>
    <scope>NUCLEOTIDE SEQUENCE [LARGE SCALE GENOMIC DNA]</scope>
    <source>
        <strain evidence="2 3">Mercado 3170</strain>
    </source>
</reference>
<gene>
    <name evidence="2" type="ORF">N7G274_010506</name>
</gene>
<dbReference type="Proteomes" id="UP001590950">
    <property type="component" value="Unassembled WGS sequence"/>
</dbReference>
<evidence type="ECO:0000313" key="2">
    <source>
        <dbReference type="EMBL" id="KAL2036782.1"/>
    </source>
</evidence>
<comment type="caution">
    <text evidence="2">The sequence shown here is derived from an EMBL/GenBank/DDBJ whole genome shotgun (WGS) entry which is preliminary data.</text>
</comment>
<feature type="compositionally biased region" description="Basic and acidic residues" evidence="1">
    <location>
        <begin position="1"/>
        <end position="11"/>
    </location>
</feature>